<evidence type="ECO:0000256" key="5">
    <source>
        <dbReference type="ARBA" id="ARBA00023125"/>
    </source>
</evidence>
<proteinExistence type="inferred from homology"/>
<dbReference type="InterPro" id="IPR012340">
    <property type="entry name" value="NA-bd_OB-fold"/>
</dbReference>
<sequence length="455" mass="51688">MASSLLPSSVTIVSPSFKHHNNRHQPFQVRAQSCRDGGGRSSNGVDANLRVLKERIEVVKMKEKLERCCRYEYGWNYAKGFNYNKVKRNGEISELFELLAELNNKGQSNEKQKLRHFKNVRGEGKDFSFKLLDSIIEAGKVYLISEGSLKLAQKEYNDHNNDHQILLASTKIVQQCSEDDDLIPRQHFHFRTISDVEGMKNNDVVDITGVFPVLAVKSSTASDFSGKEVGTIPSTQLFINPDFPKARLSERGRNTLSVSIAREKSSRNKTDNRKTISQIKDERLGSSEKPDCITVVAVIAYIELDNFYYPACPFMDGCLQCNKKVTENVDGKWWCDKCDYRCVIQLQIQDHTSTTWVIAFEESGESLGVSAKDLYCLKYEDQNVEKFKEIIHQVLFNKNTFKLKVKEENFNSKSTVVTVELLPLPALHDGITRALSLGAMSCCWNIILEQLFAEP</sequence>
<dbReference type="Gene3D" id="2.40.50.140">
    <property type="entry name" value="Nucleic acid-binding proteins"/>
    <property type="match status" value="2"/>
</dbReference>
<evidence type="ECO:0000256" key="3">
    <source>
        <dbReference type="ARBA" id="ARBA00022771"/>
    </source>
</evidence>
<reference evidence="7 8" key="1">
    <citation type="submission" date="2015-01" db="EMBL/GenBank/DDBJ databases">
        <title>Genome of allotetraploid Gossypium barbadense reveals genomic plasticity and fiber elongation in cotton evolution.</title>
        <authorList>
            <person name="Chen X."/>
            <person name="Liu X."/>
            <person name="Zhao B."/>
            <person name="Zheng H."/>
            <person name="Hu Y."/>
            <person name="Lu G."/>
            <person name="Yang C."/>
            <person name="Chen J."/>
            <person name="Shan C."/>
            <person name="Zhang L."/>
            <person name="Zhou Y."/>
            <person name="Wang L."/>
            <person name="Guo W."/>
            <person name="Bai Y."/>
            <person name="Ruan J."/>
            <person name="Shangguan X."/>
            <person name="Mao Y."/>
            <person name="Jiang J."/>
            <person name="Zhu Y."/>
            <person name="Lei J."/>
            <person name="Kang H."/>
            <person name="Chen S."/>
            <person name="He X."/>
            <person name="Wang R."/>
            <person name="Wang Y."/>
            <person name="Chen J."/>
            <person name="Wang L."/>
            <person name="Yu S."/>
            <person name="Wang B."/>
            <person name="Wei J."/>
            <person name="Song S."/>
            <person name="Lu X."/>
            <person name="Gao Z."/>
            <person name="Gu W."/>
            <person name="Deng X."/>
            <person name="Ma D."/>
            <person name="Wang S."/>
            <person name="Liang W."/>
            <person name="Fang L."/>
            <person name="Cai C."/>
            <person name="Zhu X."/>
            <person name="Zhou B."/>
            <person name="Zhang Y."/>
            <person name="Chen Z."/>
            <person name="Xu S."/>
            <person name="Zhu R."/>
            <person name="Wang S."/>
            <person name="Zhang T."/>
            <person name="Zhao G."/>
        </authorList>
    </citation>
    <scope>NUCLEOTIDE SEQUENCE [LARGE SCALE GENOMIC DNA]</scope>
    <source>
        <strain evidence="8">cv. Xinhai21</strain>
        <tissue evidence="7">Leaf</tissue>
    </source>
</reference>
<gene>
    <name evidence="7" type="ORF">GOBAR_AA17922</name>
</gene>
<dbReference type="GO" id="GO:0003677">
    <property type="term" value="F:DNA binding"/>
    <property type="evidence" value="ECO:0007669"/>
    <property type="project" value="UniProtKB-KW"/>
</dbReference>
<evidence type="ECO:0000256" key="4">
    <source>
        <dbReference type="ARBA" id="ARBA00022833"/>
    </source>
</evidence>
<dbReference type="SUPFAM" id="SSF50249">
    <property type="entry name" value="Nucleic acid-binding proteins"/>
    <property type="match status" value="1"/>
</dbReference>
<dbReference type="EMBL" id="KZ664867">
    <property type="protein sequence ID" value="PPS02732.1"/>
    <property type="molecule type" value="Genomic_DNA"/>
</dbReference>
<dbReference type="CDD" id="cd04476">
    <property type="entry name" value="RPA1_DBD_C"/>
    <property type="match status" value="1"/>
</dbReference>
<evidence type="ECO:0000256" key="2">
    <source>
        <dbReference type="ARBA" id="ARBA00022723"/>
    </source>
</evidence>
<dbReference type="InterPro" id="IPR013955">
    <property type="entry name" value="Rep_factor-A_C"/>
</dbReference>
<organism evidence="7 8">
    <name type="scientific">Gossypium barbadense</name>
    <name type="common">Sea Island cotton</name>
    <name type="synonym">Hibiscus barbadensis</name>
    <dbReference type="NCBI Taxonomy" id="3634"/>
    <lineage>
        <taxon>Eukaryota</taxon>
        <taxon>Viridiplantae</taxon>
        <taxon>Streptophyta</taxon>
        <taxon>Embryophyta</taxon>
        <taxon>Tracheophyta</taxon>
        <taxon>Spermatophyta</taxon>
        <taxon>Magnoliopsida</taxon>
        <taxon>eudicotyledons</taxon>
        <taxon>Gunneridae</taxon>
        <taxon>Pentapetalae</taxon>
        <taxon>rosids</taxon>
        <taxon>malvids</taxon>
        <taxon>Malvales</taxon>
        <taxon>Malvaceae</taxon>
        <taxon>Malvoideae</taxon>
        <taxon>Gossypium</taxon>
    </lineage>
</organism>
<protein>
    <recommendedName>
        <fullName evidence="6">Replication factor A C-terminal domain-containing protein</fullName>
    </recommendedName>
</protein>
<keyword evidence="5" id="KW-0238">DNA-binding</keyword>
<keyword evidence="2" id="KW-0479">Metal-binding</keyword>
<dbReference type="InterPro" id="IPR047192">
    <property type="entry name" value="Euk_RPA1_DBD_C"/>
</dbReference>
<dbReference type="FunFam" id="2.40.50.140:FF:000090">
    <property type="entry name" value="Replication protein A subunit"/>
    <property type="match status" value="1"/>
</dbReference>
<dbReference type="PANTHER" id="PTHR38225">
    <property type="entry name" value="PROTEIN, PUTATIVE-RELATED"/>
    <property type="match status" value="1"/>
</dbReference>
<keyword evidence="4" id="KW-0862">Zinc</keyword>
<evidence type="ECO:0000313" key="8">
    <source>
        <dbReference type="Proteomes" id="UP000239757"/>
    </source>
</evidence>
<dbReference type="Pfam" id="PF08646">
    <property type="entry name" value="Rep_fac-A_C"/>
    <property type="match status" value="1"/>
</dbReference>
<dbReference type="PANTHER" id="PTHR38225:SF4">
    <property type="entry name" value="PROTEIN, PUTATIVE-RELATED"/>
    <property type="match status" value="1"/>
</dbReference>
<dbReference type="AlphaFoldDB" id="A0A2P5XHG9"/>
<evidence type="ECO:0000256" key="1">
    <source>
        <dbReference type="ARBA" id="ARBA00005690"/>
    </source>
</evidence>
<dbReference type="OrthoDB" id="1667576at2759"/>
<accession>A0A2P5XHG9</accession>
<evidence type="ECO:0000313" key="7">
    <source>
        <dbReference type="EMBL" id="PPS02732.1"/>
    </source>
</evidence>
<name>A0A2P5XHG9_GOSBA</name>
<keyword evidence="3" id="KW-0863">Zinc-finger</keyword>
<feature type="domain" description="Replication factor A C-terminal" evidence="6">
    <location>
        <begin position="293"/>
        <end position="415"/>
    </location>
</feature>
<dbReference type="GO" id="GO:0008270">
    <property type="term" value="F:zinc ion binding"/>
    <property type="evidence" value="ECO:0007669"/>
    <property type="project" value="UniProtKB-KW"/>
</dbReference>
<evidence type="ECO:0000259" key="6">
    <source>
        <dbReference type="Pfam" id="PF08646"/>
    </source>
</evidence>
<dbReference type="Proteomes" id="UP000239757">
    <property type="component" value="Unassembled WGS sequence"/>
</dbReference>
<comment type="similarity">
    <text evidence="1">Belongs to the replication factor A protein 1 family.</text>
</comment>